<dbReference type="InterPro" id="IPR009057">
    <property type="entry name" value="Homeodomain-like_sf"/>
</dbReference>
<dbReference type="PANTHER" id="PTHR30055">
    <property type="entry name" value="HTH-TYPE TRANSCRIPTIONAL REGULATOR RUTR"/>
    <property type="match status" value="1"/>
</dbReference>
<dbReference type="InterPro" id="IPR041347">
    <property type="entry name" value="MftR_C"/>
</dbReference>
<dbReference type="Pfam" id="PF00440">
    <property type="entry name" value="TetR_N"/>
    <property type="match status" value="1"/>
</dbReference>
<keyword evidence="8" id="KW-1185">Reference proteome</keyword>
<dbReference type="SUPFAM" id="SSF46689">
    <property type="entry name" value="Homeodomain-like"/>
    <property type="match status" value="1"/>
</dbReference>
<gene>
    <name evidence="7" type="ORF">CLV30_11316</name>
</gene>
<evidence type="ECO:0000256" key="2">
    <source>
        <dbReference type="ARBA" id="ARBA00023125"/>
    </source>
</evidence>
<protein>
    <submittedName>
        <fullName evidence="7">TetR family transcriptional regulator</fullName>
    </submittedName>
</protein>
<evidence type="ECO:0000256" key="5">
    <source>
        <dbReference type="SAM" id="MobiDB-lite"/>
    </source>
</evidence>
<accession>A0A2P8DWD6</accession>
<feature type="DNA-binding region" description="H-T-H motif" evidence="4">
    <location>
        <begin position="45"/>
        <end position="64"/>
    </location>
</feature>
<dbReference type="InterPro" id="IPR050109">
    <property type="entry name" value="HTH-type_TetR-like_transc_reg"/>
</dbReference>
<evidence type="ECO:0000256" key="3">
    <source>
        <dbReference type="ARBA" id="ARBA00023163"/>
    </source>
</evidence>
<reference evidence="7 8" key="1">
    <citation type="submission" date="2018-03" db="EMBL/GenBank/DDBJ databases">
        <title>Genomic Encyclopedia of Archaeal and Bacterial Type Strains, Phase II (KMG-II): from individual species to whole genera.</title>
        <authorList>
            <person name="Goeker M."/>
        </authorList>
    </citation>
    <scope>NUCLEOTIDE SEQUENCE [LARGE SCALE GENOMIC DNA]</scope>
    <source>
        <strain evidence="7 8">DSM 45211</strain>
    </source>
</reference>
<dbReference type="PROSITE" id="PS50977">
    <property type="entry name" value="HTH_TETR_2"/>
    <property type="match status" value="1"/>
</dbReference>
<name>A0A2P8DWD6_9ACTN</name>
<evidence type="ECO:0000256" key="1">
    <source>
        <dbReference type="ARBA" id="ARBA00023015"/>
    </source>
</evidence>
<feature type="domain" description="HTH tetR-type" evidence="6">
    <location>
        <begin position="22"/>
        <end position="82"/>
    </location>
</feature>
<dbReference type="EMBL" id="PYGE01000013">
    <property type="protein sequence ID" value="PSL01528.1"/>
    <property type="molecule type" value="Genomic_DNA"/>
</dbReference>
<dbReference type="PRINTS" id="PR00455">
    <property type="entry name" value="HTHTETR"/>
</dbReference>
<feature type="region of interest" description="Disordered" evidence="5">
    <location>
        <begin position="1"/>
        <end position="21"/>
    </location>
</feature>
<dbReference type="Pfam" id="PF17754">
    <property type="entry name" value="TetR_C_14"/>
    <property type="match status" value="1"/>
</dbReference>
<keyword evidence="2 4" id="KW-0238">DNA-binding</keyword>
<proteinExistence type="predicted"/>
<dbReference type="AlphaFoldDB" id="A0A2P8DWD6"/>
<dbReference type="PANTHER" id="PTHR30055:SF238">
    <property type="entry name" value="MYCOFACTOCIN BIOSYNTHESIS TRANSCRIPTIONAL REGULATOR MFTR-RELATED"/>
    <property type="match status" value="1"/>
</dbReference>
<dbReference type="Gene3D" id="1.10.357.10">
    <property type="entry name" value="Tetracycline Repressor, domain 2"/>
    <property type="match status" value="1"/>
</dbReference>
<evidence type="ECO:0000259" key="6">
    <source>
        <dbReference type="PROSITE" id="PS50977"/>
    </source>
</evidence>
<dbReference type="Proteomes" id="UP000243528">
    <property type="component" value="Unassembled WGS sequence"/>
</dbReference>
<keyword evidence="3" id="KW-0804">Transcription</keyword>
<evidence type="ECO:0000313" key="7">
    <source>
        <dbReference type="EMBL" id="PSL01528.1"/>
    </source>
</evidence>
<sequence>MSKSKLSDMPEHGNALRERGRRAVRSELSELAVAMFAEHGFDQTTVDDIARAAGMSKRSFFRYFESKEDAVLGAVAVMGEQVADDVRSRPPEEDTWESLCHVVRAWQDRIDGSVQRVAELRLVEQTPVLQARYQQRREEARKLISAAVRDRAAERLDALTADLLTAAAASALEAAQREWLRSGGSADRAELLDRALSIVRPRSPGSG</sequence>
<evidence type="ECO:0000313" key="8">
    <source>
        <dbReference type="Proteomes" id="UP000243528"/>
    </source>
</evidence>
<comment type="caution">
    <text evidence="7">The sequence shown here is derived from an EMBL/GenBank/DDBJ whole genome shotgun (WGS) entry which is preliminary data.</text>
</comment>
<dbReference type="GO" id="GO:0000976">
    <property type="term" value="F:transcription cis-regulatory region binding"/>
    <property type="evidence" value="ECO:0007669"/>
    <property type="project" value="TreeGrafter"/>
</dbReference>
<organism evidence="7 8">
    <name type="scientific">Haloactinopolyspora alba</name>
    <dbReference type="NCBI Taxonomy" id="648780"/>
    <lineage>
        <taxon>Bacteria</taxon>
        <taxon>Bacillati</taxon>
        <taxon>Actinomycetota</taxon>
        <taxon>Actinomycetes</taxon>
        <taxon>Jiangellales</taxon>
        <taxon>Jiangellaceae</taxon>
        <taxon>Haloactinopolyspora</taxon>
    </lineage>
</organism>
<dbReference type="InterPro" id="IPR001647">
    <property type="entry name" value="HTH_TetR"/>
</dbReference>
<dbReference type="GO" id="GO:0003700">
    <property type="term" value="F:DNA-binding transcription factor activity"/>
    <property type="evidence" value="ECO:0007669"/>
    <property type="project" value="TreeGrafter"/>
</dbReference>
<evidence type="ECO:0000256" key="4">
    <source>
        <dbReference type="PROSITE-ProRule" id="PRU00335"/>
    </source>
</evidence>
<keyword evidence="1" id="KW-0805">Transcription regulation</keyword>
<feature type="compositionally biased region" description="Basic and acidic residues" evidence="5">
    <location>
        <begin position="1"/>
        <end position="18"/>
    </location>
</feature>